<dbReference type="OrthoDB" id="9784388at2"/>
<gene>
    <name evidence="4" type="ORF">SAMN05443544_0986</name>
</gene>
<evidence type="ECO:0000259" key="3">
    <source>
        <dbReference type="Pfam" id="PF24481"/>
    </source>
</evidence>
<feature type="domain" description="CT398-like coiled coil hairpin" evidence="3">
    <location>
        <begin position="14"/>
        <end position="191"/>
    </location>
</feature>
<dbReference type="InterPro" id="IPR003743">
    <property type="entry name" value="Zf-RING_7"/>
</dbReference>
<protein>
    <submittedName>
        <fullName evidence="4">Uncharacterized protein</fullName>
    </submittedName>
</protein>
<evidence type="ECO:0000256" key="1">
    <source>
        <dbReference type="SAM" id="Coils"/>
    </source>
</evidence>
<evidence type="ECO:0000259" key="2">
    <source>
        <dbReference type="Pfam" id="PF02591"/>
    </source>
</evidence>
<dbReference type="Pfam" id="PF24481">
    <property type="entry name" value="CT398_CC"/>
    <property type="match status" value="1"/>
</dbReference>
<evidence type="ECO:0000313" key="5">
    <source>
        <dbReference type="Proteomes" id="UP000184699"/>
    </source>
</evidence>
<dbReference type="InterPro" id="IPR056003">
    <property type="entry name" value="CT398_CC_hairpin"/>
</dbReference>
<feature type="domain" description="C4-type zinc ribbon" evidence="2">
    <location>
        <begin position="203"/>
        <end position="237"/>
    </location>
</feature>
<name>A0A1N6E1V1_9MICO</name>
<dbReference type="AlphaFoldDB" id="A0A1N6E1V1"/>
<dbReference type="Pfam" id="PF02591">
    <property type="entry name" value="Zn_ribbon_9"/>
    <property type="match status" value="1"/>
</dbReference>
<feature type="coiled-coil region" evidence="1">
    <location>
        <begin position="51"/>
        <end position="115"/>
    </location>
</feature>
<dbReference type="RefSeq" id="WP_074259152.1">
    <property type="nucleotide sequence ID" value="NZ_FSRJ01000001.1"/>
</dbReference>
<keyword evidence="1" id="KW-0175">Coiled coil</keyword>
<proteinExistence type="predicted"/>
<dbReference type="Proteomes" id="UP000184699">
    <property type="component" value="Unassembled WGS sequence"/>
</dbReference>
<dbReference type="STRING" id="232089.SAMN05443544_0986"/>
<dbReference type="Gene3D" id="1.10.287.1490">
    <property type="match status" value="1"/>
</dbReference>
<keyword evidence="5" id="KW-1185">Reference proteome</keyword>
<accession>A0A1N6E1V1</accession>
<reference evidence="5" key="1">
    <citation type="submission" date="2016-11" db="EMBL/GenBank/DDBJ databases">
        <authorList>
            <person name="Varghese N."/>
            <person name="Submissions S."/>
        </authorList>
    </citation>
    <scope>NUCLEOTIDE SEQUENCE [LARGE SCALE GENOMIC DNA]</scope>
    <source>
        <strain evidence="5">DSM 8595</strain>
    </source>
</reference>
<organism evidence="4 5">
    <name type="scientific">Agromyces cerinus subsp. cerinus</name>
    <dbReference type="NCBI Taxonomy" id="232089"/>
    <lineage>
        <taxon>Bacteria</taxon>
        <taxon>Bacillati</taxon>
        <taxon>Actinomycetota</taxon>
        <taxon>Actinomycetes</taxon>
        <taxon>Micrococcales</taxon>
        <taxon>Microbacteriaceae</taxon>
        <taxon>Agromyces</taxon>
    </lineage>
</organism>
<sequence>MKASPAEQEQLLRLQSLDTRLAQLAHKLGSLPQAGRLAEFAARDQAVRGTRAEALGTLEDARVELKRLESDVAVVEARIARDSERLQHTSSVKDVSALEAELVSLRRRLNDLEEQELVVMERVEEADVALSSIDLQRDAIVTEVAALEAERDEAAGGLGVEREQTERDRAVVAEGVAEPLLAFYEQRRVRGGGVGAALLRARTCGGCGITLTGSDLESVRRAAPDEVVLCPECDRILVRTDESGL</sequence>
<evidence type="ECO:0000313" key="4">
    <source>
        <dbReference type="EMBL" id="SIN76964.1"/>
    </source>
</evidence>
<dbReference type="EMBL" id="FSRJ01000001">
    <property type="protein sequence ID" value="SIN76964.1"/>
    <property type="molecule type" value="Genomic_DNA"/>
</dbReference>